<feature type="compositionally biased region" description="Polar residues" evidence="1">
    <location>
        <begin position="77"/>
        <end position="88"/>
    </location>
</feature>
<name>A0A1E7EIB4_9STRA</name>
<feature type="region of interest" description="Disordered" evidence="1">
    <location>
        <begin position="1"/>
        <end position="44"/>
    </location>
</feature>
<feature type="non-terminal residue" evidence="2">
    <location>
        <position position="233"/>
    </location>
</feature>
<evidence type="ECO:0000313" key="3">
    <source>
        <dbReference type="Proteomes" id="UP000095751"/>
    </source>
</evidence>
<gene>
    <name evidence="2" type="ORF">FRACYDRAFT_258758</name>
</gene>
<dbReference type="EMBL" id="KV784616">
    <property type="protein sequence ID" value="OEU05650.1"/>
    <property type="molecule type" value="Genomic_DNA"/>
</dbReference>
<protein>
    <submittedName>
        <fullName evidence="2">Uncharacterized protein</fullName>
    </submittedName>
</protein>
<keyword evidence="3" id="KW-1185">Reference proteome</keyword>
<dbReference type="InParanoid" id="A0A1E7EIB4"/>
<dbReference type="AlphaFoldDB" id="A0A1E7EIB4"/>
<feature type="region of interest" description="Disordered" evidence="1">
    <location>
        <begin position="75"/>
        <end position="118"/>
    </location>
</feature>
<sequence>MFEVNNNVHGNMNIGNNENPNPVGEGESRKRKNQPTETIDLSMSSDDEEITVKKEGHLLPNNISATRTATTTTTLTNVKSDNANGSDGTKTDHDSLKMNHDGNRVLHEDTDDSSSTSSNLRQFMLLNAGFSSKSYSNTDTNETKNKPLSEITAYNNAVDTLDSDSDSSIEVVNAPRHRFDSQSPGGRLSRRQRRLEAARSKNSDGVNKNSDTASSSIADMIAFHGNDTNTVTS</sequence>
<feature type="compositionally biased region" description="Low complexity" evidence="1">
    <location>
        <begin position="1"/>
        <end position="25"/>
    </location>
</feature>
<reference evidence="2 3" key="1">
    <citation type="submission" date="2016-09" db="EMBL/GenBank/DDBJ databases">
        <title>Extensive genetic diversity and differential bi-allelic expression allows diatom success in the polar Southern Ocean.</title>
        <authorList>
            <consortium name="DOE Joint Genome Institute"/>
            <person name="Mock T."/>
            <person name="Otillar R.P."/>
            <person name="Strauss J."/>
            <person name="Dupont C."/>
            <person name="Frickenhaus S."/>
            <person name="Maumus F."/>
            <person name="Mcmullan M."/>
            <person name="Sanges R."/>
            <person name="Schmutz J."/>
            <person name="Toseland A."/>
            <person name="Valas R."/>
            <person name="Veluchamy A."/>
            <person name="Ward B.J."/>
            <person name="Allen A."/>
            <person name="Barry K."/>
            <person name="Falciatore A."/>
            <person name="Ferrante M."/>
            <person name="Fortunato A.E."/>
            <person name="Gloeckner G."/>
            <person name="Gruber A."/>
            <person name="Hipkin R."/>
            <person name="Janech M."/>
            <person name="Kroth P."/>
            <person name="Leese F."/>
            <person name="Lindquist E."/>
            <person name="Lyon B.R."/>
            <person name="Martin J."/>
            <person name="Mayer C."/>
            <person name="Parker M."/>
            <person name="Quesneville H."/>
            <person name="Raymond J."/>
            <person name="Uhlig C."/>
            <person name="Valentin K.U."/>
            <person name="Worden A.Z."/>
            <person name="Armbrust E.V."/>
            <person name="Bowler C."/>
            <person name="Green B."/>
            <person name="Moulton V."/>
            <person name="Van Oosterhout C."/>
            <person name="Grigoriev I."/>
        </authorList>
    </citation>
    <scope>NUCLEOTIDE SEQUENCE [LARGE SCALE GENOMIC DNA]</scope>
    <source>
        <strain evidence="2 3">CCMP1102</strain>
    </source>
</reference>
<feature type="compositionally biased region" description="Polar residues" evidence="1">
    <location>
        <begin position="35"/>
        <end position="44"/>
    </location>
</feature>
<evidence type="ECO:0000256" key="1">
    <source>
        <dbReference type="SAM" id="MobiDB-lite"/>
    </source>
</evidence>
<feature type="compositionally biased region" description="Polar residues" evidence="1">
    <location>
        <begin position="203"/>
        <end position="214"/>
    </location>
</feature>
<dbReference type="KEGG" id="fcy:FRACYDRAFT_258758"/>
<organism evidence="2 3">
    <name type="scientific">Fragilariopsis cylindrus CCMP1102</name>
    <dbReference type="NCBI Taxonomy" id="635003"/>
    <lineage>
        <taxon>Eukaryota</taxon>
        <taxon>Sar</taxon>
        <taxon>Stramenopiles</taxon>
        <taxon>Ochrophyta</taxon>
        <taxon>Bacillariophyta</taxon>
        <taxon>Bacillariophyceae</taxon>
        <taxon>Bacillariophycidae</taxon>
        <taxon>Bacillariales</taxon>
        <taxon>Bacillariaceae</taxon>
        <taxon>Fragilariopsis</taxon>
    </lineage>
</organism>
<accession>A0A1E7EIB4</accession>
<feature type="compositionally biased region" description="Basic and acidic residues" evidence="1">
    <location>
        <begin position="89"/>
        <end position="108"/>
    </location>
</feature>
<feature type="region of interest" description="Disordered" evidence="1">
    <location>
        <begin position="172"/>
        <end position="214"/>
    </location>
</feature>
<dbReference type="Proteomes" id="UP000095751">
    <property type="component" value="Unassembled WGS sequence"/>
</dbReference>
<proteinExistence type="predicted"/>
<evidence type="ECO:0000313" key="2">
    <source>
        <dbReference type="EMBL" id="OEU05650.1"/>
    </source>
</evidence>